<protein>
    <submittedName>
        <fullName evidence="5">Retention module-containing protein</fullName>
    </submittedName>
</protein>
<dbReference type="AlphaFoldDB" id="A0AAW7X881"/>
<dbReference type="InterPro" id="IPR015919">
    <property type="entry name" value="Cadherin-like_sf"/>
</dbReference>
<feature type="region of interest" description="Disordered" evidence="3">
    <location>
        <begin position="124"/>
        <end position="176"/>
    </location>
</feature>
<evidence type="ECO:0000259" key="4">
    <source>
        <dbReference type="PROSITE" id="PS50268"/>
    </source>
</evidence>
<dbReference type="SMART" id="SM00710">
    <property type="entry name" value="PbH1"/>
    <property type="match status" value="5"/>
</dbReference>
<feature type="compositionally biased region" description="Low complexity" evidence="3">
    <location>
        <begin position="124"/>
        <end position="143"/>
    </location>
</feature>
<dbReference type="GO" id="GO:0005509">
    <property type="term" value="F:calcium ion binding"/>
    <property type="evidence" value="ECO:0007669"/>
    <property type="project" value="InterPro"/>
</dbReference>
<keyword evidence="2" id="KW-0472">Membrane</keyword>
<dbReference type="Pfam" id="PF17892">
    <property type="entry name" value="Cadherin_5"/>
    <property type="match status" value="7"/>
</dbReference>
<dbReference type="Gene3D" id="2.60.40.60">
    <property type="entry name" value="Cadherins"/>
    <property type="match status" value="1"/>
</dbReference>
<feature type="compositionally biased region" description="Low complexity" evidence="3">
    <location>
        <begin position="157"/>
        <end position="171"/>
    </location>
</feature>
<dbReference type="Pfam" id="PF17963">
    <property type="entry name" value="Big_9"/>
    <property type="match status" value="1"/>
</dbReference>
<dbReference type="InterPro" id="IPR010221">
    <property type="entry name" value="VCBS_dom"/>
</dbReference>
<evidence type="ECO:0000256" key="1">
    <source>
        <dbReference type="ARBA" id="ARBA00022692"/>
    </source>
</evidence>
<evidence type="ECO:0000313" key="5">
    <source>
        <dbReference type="EMBL" id="MDO6423052.1"/>
    </source>
</evidence>
<dbReference type="SMART" id="SM00112">
    <property type="entry name" value="CA"/>
    <property type="match status" value="2"/>
</dbReference>
<name>A0AAW7X881_9GAMM</name>
<evidence type="ECO:0000256" key="3">
    <source>
        <dbReference type="SAM" id="MobiDB-lite"/>
    </source>
</evidence>
<dbReference type="SUPFAM" id="SSF49313">
    <property type="entry name" value="Cadherin-like"/>
    <property type="match status" value="2"/>
</dbReference>
<sequence length="1225" mass="124126">MAEQSPENNSSSENSGKVLGKIVGVQGEVYVDSPNGKAAAGKAQLALNHGDTVRTLGSSAVVIQLEGGKSLTLGHDETLTLDDKLLALLNQEEEEGSLDEGVDFDALAEAIESGQNLEEILPAAAAGGDDPGANSAGTAGSSGVRMDRTGDSVTPDSGFNTSNGSRSTSSNEVRSGDNVDDAFLAEANNNQPEAGVIENTTFNEDEFSQLDVSTAFNDSDPEQTLTYTAEGLPEGLELDPLTGIISGTPTNAAALLNGGTYTVVVTATDDSGASNNSASTSFTLQIANVNDAPEVESAPQLSDAVEDEPYIISNEELLAGASDIDQDELTVTNVSLVTGQGEIIANDDGTFTFNPAPNYNGPVEFSYTISDGQGGEIQNTATLNVTPVNDAPTAVGDGVVSTDTNVPVTVNVLANDFDVDGDEISIVSAEANQGTVTVNADGTLTYTPNEDFVGRDVLSYTITDGNGNTSTSFALVNIVVGNNAPQLGDDATVNVNENETAVGNFAATDADGDTITYSLEGADANLFTIDALGNLSFVTAPDFETNAGPFNVVVTATDNGLGNLSDSQSITINVLDVNENNDPNIAPVVDAALTVNGNEDDAPLVLDLLQGATDADGDTLSVSGIVLEGGNAIGITQAGNNFEINPDAYNHLANGETETIAYRYTISDGNGGSVEQTATIIISGTNDAPQVSASLLSVAVDTDSAFNLNLLVGATDAESDALTVTNFTLVSGDDSGIVLNGNQLSVNPQAYAHLQNAEQENVTFNYVIDDGNGGTINQTATITVTGTNNAPEVTSVIVANANEDDALFNLDLLAGASDVEGDALNVNNLTLVSGDASGITVSGNSLSIDPNAYNALAAGESEVITYSYDVEDGNGGSVAQTATITITGSNDAPTVSSAVTSTASEDDASYSLDLLTNASDADSSDTLNVNNLTLVSGDASGVTVSGNSLSIDPNAYNALAAGESEVITYSYDVEDGNGGSVAQTATITISGSNDAPTVSSAVTSSASEDDASYSLDLLTNASDADSSDSLNVNNLTLVSGDASGVTVSGNSLSIDPNAYNALAAGESEVITYSYDVEDGNGGSVAQTATITISGSNDAPTVSSAVTSSASEDDASYSLDLLTNASDVDSSDTLNVNNLTLVSGDASGITVSGNSLSIDPNAYKALAAGESEVINYSYDVEDGNGGSVAQTATITITGSNDAPTVSSAVTSTASEDDAAYSLDLLT</sequence>
<dbReference type="Gene3D" id="2.60.40.2810">
    <property type="match status" value="1"/>
</dbReference>
<dbReference type="PANTHER" id="PTHR24026:SF126">
    <property type="entry name" value="PROTOCADHERIN FAT 4"/>
    <property type="match status" value="1"/>
</dbReference>
<evidence type="ECO:0000313" key="6">
    <source>
        <dbReference type="Proteomes" id="UP001169760"/>
    </source>
</evidence>
<evidence type="ECO:0000256" key="2">
    <source>
        <dbReference type="ARBA" id="ARBA00022989"/>
    </source>
</evidence>
<dbReference type="EMBL" id="JAUOPB010000007">
    <property type="protein sequence ID" value="MDO6423052.1"/>
    <property type="molecule type" value="Genomic_DNA"/>
</dbReference>
<dbReference type="Proteomes" id="UP001169760">
    <property type="component" value="Unassembled WGS sequence"/>
</dbReference>
<dbReference type="PANTHER" id="PTHR24026">
    <property type="entry name" value="FAT ATYPICAL CADHERIN-RELATED"/>
    <property type="match status" value="1"/>
</dbReference>
<dbReference type="CDD" id="cd11304">
    <property type="entry name" value="Cadherin_repeat"/>
    <property type="match status" value="1"/>
</dbReference>
<dbReference type="SMART" id="SM00736">
    <property type="entry name" value="CADG"/>
    <property type="match status" value="2"/>
</dbReference>
<dbReference type="InterPro" id="IPR047777">
    <property type="entry name" value="LapA-like_RM"/>
</dbReference>
<dbReference type="InterPro" id="IPR006626">
    <property type="entry name" value="PbH1"/>
</dbReference>
<gene>
    <name evidence="5" type="ORF">Q4521_11260</name>
</gene>
<dbReference type="NCBIfam" id="TIGR01965">
    <property type="entry name" value="VCBS_repeat"/>
    <property type="match status" value="5"/>
</dbReference>
<dbReference type="InterPro" id="IPR002126">
    <property type="entry name" value="Cadherin-like_dom"/>
</dbReference>
<dbReference type="GO" id="GO:0005886">
    <property type="term" value="C:plasma membrane"/>
    <property type="evidence" value="ECO:0007669"/>
    <property type="project" value="UniProtKB-SubCell"/>
</dbReference>
<dbReference type="NCBIfam" id="NF012211">
    <property type="entry name" value="tand_rpt_95"/>
    <property type="match status" value="4"/>
</dbReference>
<feature type="domain" description="Cadherin" evidence="4">
    <location>
        <begin position="218"/>
        <end position="301"/>
    </location>
</feature>
<comment type="caution">
    <text evidence="5">The sequence shown here is derived from an EMBL/GenBank/DDBJ whole genome shotgun (WGS) entry which is preliminary data.</text>
</comment>
<dbReference type="Pfam" id="PF05345">
    <property type="entry name" value="He_PIG"/>
    <property type="match status" value="1"/>
</dbReference>
<organism evidence="5 6">
    <name type="scientific">Saccharophagus degradans</name>
    <dbReference type="NCBI Taxonomy" id="86304"/>
    <lineage>
        <taxon>Bacteria</taxon>
        <taxon>Pseudomonadati</taxon>
        <taxon>Pseudomonadota</taxon>
        <taxon>Gammaproteobacteria</taxon>
        <taxon>Cellvibrionales</taxon>
        <taxon>Cellvibrionaceae</taxon>
        <taxon>Saccharophagus</taxon>
    </lineage>
</organism>
<accession>A0AAW7X881</accession>
<keyword evidence="1" id="KW-0812">Transmembrane</keyword>
<dbReference type="InterPro" id="IPR013783">
    <property type="entry name" value="Ig-like_fold"/>
</dbReference>
<dbReference type="NCBIfam" id="NF033682">
    <property type="entry name" value="retention_LapA"/>
    <property type="match status" value="1"/>
</dbReference>
<reference evidence="5" key="1">
    <citation type="submission" date="2023-07" db="EMBL/GenBank/DDBJ databases">
        <title>Genome content predicts the carbon catabolic preferences of heterotrophic bacteria.</title>
        <authorList>
            <person name="Gralka M."/>
        </authorList>
    </citation>
    <scope>NUCLEOTIDE SEQUENCE</scope>
    <source>
        <strain evidence="5">I3M17_2</strain>
    </source>
</reference>
<proteinExistence type="predicted"/>
<feature type="non-terminal residue" evidence="5">
    <location>
        <position position="1225"/>
    </location>
</feature>
<dbReference type="PROSITE" id="PS50268">
    <property type="entry name" value="CADHERIN_2"/>
    <property type="match status" value="2"/>
</dbReference>
<feature type="domain" description="Cadherin" evidence="4">
    <location>
        <begin position="500"/>
        <end position="589"/>
    </location>
</feature>
<dbReference type="GO" id="GO:0007156">
    <property type="term" value="P:homophilic cell adhesion via plasma membrane adhesion molecules"/>
    <property type="evidence" value="ECO:0007669"/>
    <property type="project" value="InterPro"/>
</dbReference>
<dbReference type="InterPro" id="IPR041690">
    <property type="entry name" value="Cadherin_5"/>
</dbReference>
<dbReference type="InterPro" id="IPR006644">
    <property type="entry name" value="Cadg"/>
</dbReference>
<keyword evidence="2" id="KW-1133">Transmembrane helix</keyword>
<dbReference type="Gene3D" id="2.60.40.10">
    <property type="entry name" value="Immunoglobulins"/>
    <property type="match status" value="1"/>
</dbReference>
<dbReference type="RefSeq" id="WP_303492836.1">
    <property type="nucleotide sequence ID" value="NZ_JAUOPB010000007.1"/>
</dbReference>